<reference evidence="2 3" key="1">
    <citation type="submission" date="2023-09" db="EMBL/GenBank/DDBJ databases">
        <authorList>
            <person name="Page C.A."/>
            <person name="Perez-Diaz I.M."/>
        </authorList>
    </citation>
    <scope>NUCLEOTIDE SEQUENCE [LARGE SCALE GENOMIC DNA]</scope>
    <source>
        <strain evidence="2 3">Ll15</strain>
    </source>
</reference>
<dbReference type="InterPro" id="IPR011059">
    <property type="entry name" value="Metal-dep_hydrolase_composite"/>
</dbReference>
<dbReference type="PANTHER" id="PTHR22642:SF2">
    <property type="entry name" value="PROTEIN LONG AFTER FAR-RED 3"/>
    <property type="match status" value="1"/>
</dbReference>
<dbReference type="InterPro" id="IPR033932">
    <property type="entry name" value="YtcJ-like"/>
</dbReference>
<sequence>MNLWYGGTIYTMQQEGHTVEAVLEQDGIIGAVGHFADLRARAERLIDLQGHVLYPGFVDSHLHIIGYGEKLKNLDASQIASKEELMVALQERSATLQQDDWLVAIGYNEGTNEQLVFPTIEELDTLGCHVVIKRSCHHLIMVNHLALAYAKIDEATPHPAGGVIEQRDSKLTGILKDSALYLVVNQMPTTTQSYVDDALQKSIASLHSLGIVGGHSEDLSYYGHPSVPLQSYQYIVKNKNFKAHLLQHHEAWDALRAMDFTASTWLELGAMKIFIDGAFGGRTAALSAPYMDDPHNRGLFIHSQEELTKLVQKARAASATIAVHVIGDAAIAAIVDLIEQYPPLAGQKDRIIHCSLVNEDLLAKLAALPIIVDVQPQFIQSDMSILQARLGEERLQYAHPIQSLLTRGIICAGGSDAPIEHPNPLHGIYAAITRQQIGHTAVFNAAECISRYTAVSLYTTEPAKVIDKAHIRGQIAAGFEADFTILNDDIFTVDVEQIPHLQVVKTVVHGQTVYG</sequence>
<dbReference type="Gene3D" id="3.20.20.140">
    <property type="entry name" value="Metal-dependent hydrolases"/>
    <property type="match status" value="1"/>
</dbReference>
<protein>
    <submittedName>
        <fullName evidence="2">Amidohydrolase</fullName>
        <ecNumber evidence="2">3.5.-.-</ecNumber>
    </submittedName>
</protein>
<gene>
    <name evidence="2" type="ORF">R6U77_16555</name>
</gene>
<proteinExistence type="predicted"/>
<dbReference type="GO" id="GO:0016787">
    <property type="term" value="F:hydrolase activity"/>
    <property type="evidence" value="ECO:0007669"/>
    <property type="project" value="UniProtKB-KW"/>
</dbReference>
<dbReference type="EMBL" id="CP137624">
    <property type="protein sequence ID" value="WPK11484.1"/>
    <property type="molecule type" value="Genomic_DNA"/>
</dbReference>
<feature type="domain" description="Amidohydrolase 3" evidence="1">
    <location>
        <begin position="45"/>
        <end position="514"/>
    </location>
</feature>
<dbReference type="EC" id="3.5.-.-" evidence="2"/>
<evidence type="ECO:0000259" key="1">
    <source>
        <dbReference type="Pfam" id="PF07969"/>
    </source>
</evidence>
<dbReference type="Pfam" id="PF07969">
    <property type="entry name" value="Amidohydro_3"/>
    <property type="match status" value="1"/>
</dbReference>
<accession>A0ABZ0RTF0</accession>
<evidence type="ECO:0000313" key="3">
    <source>
        <dbReference type="Proteomes" id="UP001322664"/>
    </source>
</evidence>
<organism evidence="2 3">
    <name type="scientific">Lysinibacillus louembei</name>
    <dbReference type="NCBI Taxonomy" id="1470088"/>
    <lineage>
        <taxon>Bacteria</taxon>
        <taxon>Bacillati</taxon>
        <taxon>Bacillota</taxon>
        <taxon>Bacilli</taxon>
        <taxon>Bacillales</taxon>
        <taxon>Bacillaceae</taxon>
        <taxon>Lysinibacillus</taxon>
    </lineage>
</organism>
<keyword evidence="2" id="KW-0378">Hydrolase</keyword>
<name>A0ABZ0RTF0_9BACI</name>
<dbReference type="InterPro" id="IPR032466">
    <property type="entry name" value="Metal_Hydrolase"/>
</dbReference>
<keyword evidence="3" id="KW-1185">Reference proteome</keyword>
<dbReference type="SUPFAM" id="SSF51338">
    <property type="entry name" value="Composite domain of metallo-dependent hydrolases"/>
    <property type="match status" value="1"/>
</dbReference>
<dbReference type="PANTHER" id="PTHR22642">
    <property type="entry name" value="IMIDAZOLONEPROPIONASE"/>
    <property type="match status" value="1"/>
</dbReference>
<dbReference type="InterPro" id="IPR013108">
    <property type="entry name" value="Amidohydro_3"/>
</dbReference>
<dbReference type="CDD" id="cd01300">
    <property type="entry name" value="YtcJ_like"/>
    <property type="match status" value="1"/>
</dbReference>
<evidence type="ECO:0000313" key="2">
    <source>
        <dbReference type="EMBL" id="WPK11484.1"/>
    </source>
</evidence>
<dbReference type="Gene3D" id="2.30.40.10">
    <property type="entry name" value="Urease, subunit C, domain 1"/>
    <property type="match status" value="1"/>
</dbReference>
<dbReference type="Proteomes" id="UP001322664">
    <property type="component" value="Chromosome"/>
</dbReference>
<dbReference type="Gene3D" id="3.10.310.70">
    <property type="match status" value="1"/>
</dbReference>
<dbReference type="RefSeq" id="WP_319836500.1">
    <property type="nucleotide sequence ID" value="NZ_CP137624.1"/>
</dbReference>
<dbReference type="SUPFAM" id="SSF51556">
    <property type="entry name" value="Metallo-dependent hydrolases"/>
    <property type="match status" value="1"/>
</dbReference>